<proteinExistence type="inferred from homology"/>
<evidence type="ECO:0000256" key="10">
    <source>
        <dbReference type="SAM" id="Phobius"/>
    </source>
</evidence>
<dbReference type="InterPro" id="IPR000276">
    <property type="entry name" value="GPCR_Rhodpsn"/>
</dbReference>
<evidence type="ECO:0000259" key="11">
    <source>
        <dbReference type="PROSITE" id="PS50262"/>
    </source>
</evidence>
<keyword evidence="8 9" id="KW-0807">Transducer</keyword>
<keyword evidence="4 10" id="KW-1133">Transmembrane helix</keyword>
<dbReference type="GO" id="GO:0043410">
    <property type="term" value="P:positive regulation of MAPK cascade"/>
    <property type="evidence" value="ECO:0007669"/>
    <property type="project" value="TreeGrafter"/>
</dbReference>
<evidence type="ECO:0000313" key="13">
    <source>
        <dbReference type="Proteomes" id="UP001292079"/>
    </source>
</evidence>
<dbReference type="EMBL" id="JALJAT010000003">
    <property type="protein sequence ID" value="KAK4471621.1"/>
    <property type="molecule type" value="Genomic_DNA"/>
</dbReference>
<comment type="caution">
    <text evidence="12">The sequence shown here is derived from an EMBL/GenBank/DDBJ whole genome shotgun (WGS) entry which is preliminary data.</text>
</comment>
<dbReference type="PANTHER" id="PTHR24248:SF163">
    <property type="entry name" value="HISTAMINE H2 RECEPTOR-LIKE"/>
    <property type="match status" value="1"/>
</dbReference>
<dbReference type="SUPFAM" id="SSF81321">
    <property type="entry name" value="Family A G protein-coupled receptor-like"/>
    <property type="match status" value="1"/>
</dbReference>
<keyword evidence="13" id="KW-1185">Reference proteome</keyword>
<name>A0AAE1ZC84_SCHME</name>
<dbReference type="PROSITE" id="PS00237">
    <property type="entry name" value="G_PROTEIN_RECEP_F1_1"/>
    <property type="match status" value="1"/>
</dbReference>
<dbReference type="GO" id="GO:0004930">
    <property type="term" value="F:G protein-coupled receptor activity"/>
    <property type="evidence" value="ECO:0007669"/>
    <property type="project" value="UniProtKB-KW"/>
</dbReference>
<feature type="transmembrane region" description="Helical" evidence="10">
    <location>
        <begin position="58"/>
        <end position="80"/>
    </location>
</feature>
<evidence type="ECO:0000256" key="7">
    <source>
        <dbReference type="ARBA" id="ARBA00023170"/>
    </source>
</evidence>
<feature type="transmembrane region" description="Helical" evidence="10">
    <location>
        <begin position="128"/>
        <end position="149"/>
    </location>
</feature>
<protein>
    <recommendedName>
        <fullName evidence="11">G-protein coupled receptors family 1 profile domain-containing protein</fullName>
    </recommendedName>
</protein>
<evidence type="ECO:0000256" key="6">
    <source>
        <dbReference type="ARBA" id="ARBA00023136"/>
    </source>
</evidence>
<feature type="transmembrane region" description="Helical" evidence="10">
    <location>
        <begin position="169"/>
        <end position="189"/>
    </location>
</feature>
<sequence>MNNNNNNIMNEQICLWSLKTLHDFPSSYTLKNVPIDTDYVLTSISISLNPFWFTWTTMIPIFIVICTILGNSFICFVTLIDRHLRHRSNVFFISLSITNILFSSTVMIFSITYNLINPKNISDDVVKLFLSLDKLFCTVTILHLVVMAFDRFTHIKAPLKYSRRLKTRCLCLTLIGLWSLSFLIAILPIQLNWQSLNYKGCIKENNKFVTALYANQNCTITSYQASQLKLSSSSSSSPSSSSSSSSLEIVSSIQFISPSTHKPEKILSCIHKIDAFYAITNAIFSFIIPLILMVIIYTRLFLLTKQHISRLNVYPSYITYNASDEHINSKQILLSIQSSPKFTFKRKSLYQTRNIYLNPNYDLNNSLNNSLTVSTDIIKMPSRLIKSHIGYSFRSINITSKHGLLSFTNKFMNTPSKLSSVSFSSLEQSTRRKHSLPIYNLPINQSLNNCNNINEITRPQIFMNYPEKQIHKAHKAAITLGVILGSFTLCWLPYFTINCIASFCNCISKEVIFVATWLGYFNACLNSLVYSLLNNNFRMSCAKLLCAWHYNRERRQQYGLNQLKHFGDTPIQLAVGRVPWNRL</sequence>
<feature type="transmembrane region" description="Helical" evidence="10">
    <location>
        <begin position="514"/>
        <end position="533"/>
    </location>
</feature>
<dbReference type="PANTHER" id="PTHR24248">
    <property type="entry name" value="ADRENERGIC RECEPTOR-RELATED G-PROTEIN COUPLED RECEPTOR"/>
    <property type="match status" value="1"/>
</dbReference>
<feature type="transmembrane region" description="Helical" evidence="10">
    <location>
        <begin position="282"/>
        <end position="302"/>
    </location>
</feature>
<comment type="similarity">
    <text evidence="9">Belongs to the G-protein coupled receptor 1 family.</text>
</comment>
<evidence type="ECO:0000256" key="2">
    <source>
        <dbReference type="ARBA" id="ARBA00022475"/>
    </source>
</evidence>
<dbReference type="InterPro" id="IPR017452">
    <property type="entry name" value="GPCR_Rhodpsn_7TM"/>
</dbReference>
<dbReference type="GO" id="GO:0071880">
    <property type="term" value="P:adenylate cyclase-activating adrenergic receptor signaling pathway"/>
    <property type="evidence" value="ECO:0007669"/>
    <property type="project" value="TreeGrafter"/>
</dbReference>
<evidence type="ECO:0000313" key="12">
    <source>
        <dbReference type="EMBL" id="KAK4471621.1"/>
    </source>
</evidence>
<keyword evidence="7 9" id="KW-0675">Receptor</keyword>
<reference evidence="12" key="2">
    <citation type="journal article" date="2023" name="Infect Dis Poverty">
        <title>Chromosome-scale genome of the human blood fluke Schistosoma mekongi and its implications for public health.</title>
        <authorList>
            <person name="Zhou M."/>
            <person name="Xu L."/>
            <person name="Xu D."/>
            <person name="Chen W."/>
            <person name="Khan J."/>
            <person name="Hu Y."/>
            <person name="Huang H."/>
            <person name="Wei H."/>
            <person name="Zhang Y."/>
            <person name="Chusongsang P."/>
            <person name="Tanasarnprasert K."/>
            <person name="Hu X."/>
            <person name="Limpanont Y."/>
            <person name="Lv Z."/>
        </authorList>
    </citation>
    <scope>NUCLEOTIDE SEQUENCE</scope>
    <source>
        <strain evidence="12">LV_2022a</strain>
    </source>
</reference>
<dbReference type="Gene3D" id="1.20.1070.10">
    <property type="entry name" value="Rhodopsin 7-helix transmembrane proteins"/>
    <property type="match status" value="2"/>
</dbReference>
<feature type="domain" description="G-protein coupled receptors family 1 profile" evidence="11">
    <location>
        <begin position="70"/>
        <end position="530"/>
    </location>
</feature>
<keyword evidence="5 9" id="KW-0297">G-protein coupled receptor</keyword>
<dbReference type="Pfam" id="PF00001">
    <property type="entry name" value="7tm_1"/>
    <property type="match status" value="2"/>
</dbReference>
<dbReference type="PRINTS" id="PR00237">
    <property type="entry name" value="GPCRRHODOPSN"/>
</dbReference>
<dbReference type="PROSITE" id="PS50262">
    <property type="entry name" value="G_PROTEIN_RECEP_F1_2"/>
    <property type="match status" value="1"/>
</dbReference>
<comment type="subcellular location">
    <subcellularLocation>
        <location evidence="1">Cell membrane</location>
        <topology evidence="1">Multi-pass membrane protein</topology>
    </subcellularLocation>
</comment>
<feature type="transmembrane region" description="Helical" evidence="10">
    <location>
        <begin position="92"/>
        <end position="116"/>
    </location>
</feature>
<dbReference type="GO" id="GO:0005886">
    <property type="term" value="C:plasma membrane"/>
    <property type="evidence" value="ECO:0007669"/>
    <property type="project" value="UniProtKB-SubCell"/>
</dbReference>
<keyword evidence="6 10" id="KW-0472">Membrane</keyword>
<evidence type="ECO:0000256" key="1">
    <source>
        <dbReference type="ARBA" id="ARBA00004651"/>
    </source>
</evidence>
<feature type="transmembrane region" description="Helical" evidence="10">
    <location>
        <begin position="476"/>
        <end position="494"/>
    </location>
</feature>
<dbReference type="Proteomes" id="UP001292079">
    <property type="component" value="Unassembled WGS sequence"/>
</dbReference>
<organism evidence="12 13">
    <name type="scientific">Schistosoma mekongi</name>
    <name type="common">Parasitic worm</name>
    <dbReference type="NCBI Taxonomy" id="38744"/>
    <lineage>
        <taxon>Eukaryota</taxon>
        <taxon>Metazoa</taxon>
        <taxon>Spiralia</taxon>
        <taxon>Lophotrochozoa</taxon>
        <taxon>Platyhelminthes</taxon>
        <taxon>Trematoda</taxon>
        <taxon>Digenea</taxon>
        <taxon>Strigeidida</taxon>
        <taxon>Schistosomatoidea</taxon>
        <taxon>Schistosomatidae</taxon>
        <taxon>Schistosoma</taxon>
    </lineage>
</organism>
<evidence type="ECO:0000256" key="3">
    <source>
        <dbReference type="ARBA" id="ARBA00022692"/>
    </source>
</evidence>
<keyword evidence="3 9" id="KW-0812">Transmembrane</keyword>
<accession>A0AAE1ZC84</accession>
<dbReference type="AlphaFoldDB" id="A0AAE1ZC84"/>
<evidence type="ECO:0000256" key="5">
    <source>
        <dbReference type="ARBA" id="ARBA00023040"/>
    </source>
</evidence>
<evidence type="ECO:0000256" key="9">
    <source>
        <dbReference type="RuleBase" id="RU000688"/>
    </source>
</evidence>
<evidence type="ECO:0000256" key="4">
    <source>
        <dbReference type="ARBA" id="ARBA00022989"/>
    </source>
</evidence>
<gene>
    <name evidence="12" type="ORF">MN116_005032</name>
</gene>
<evidence type="ECO:0000256" key="8">
    <source>
        <dbReference type="ARBA" id="ARBA00023224"/>
    </source>
</evidence>
<keyword evidence="2" id="KW-1003">Cell membrane</keyword>
<reference evidence="12" key="1">
    <citation type="submission" date="2022-04" db="EMBL/GenBank/DDBJ databases">
        <authorList>
            <person name="Xu L."/>
            <person name="Lv Z."/>
        </authorList>
    </citation>
    <scope>NUCLEOTIDE SEQUENCE</scope>
    <source>
        <strain evidence="12">LV_2022a</strain>
    </source>
</reference>